<organism evidence="1 2">
    <name type="scientific">Suillus placidus</name>
    <dbReference type="NCBI Taxonomy" id="48579"/>
    <lineage>
        <taxon>Eukaryota</taxon>
        <taxon>Fungi</taxon>
        <taxon>Dikarya</taxon>
        <taxon>Basidiomycota</taxon>
        <taxon>Agaricomycotina</taxon>
        <taxon>Agaricomycetes</taxon>
        <taxon>Agaricomycetidae</taxon>
        <taxon>Boletales</taxon>
        <taxon>Suillineae</taxon>
        <taxon>Suillaceae</taxon>
        <taxon>Suillus</taxon>
    </lineage>
</organism>
<sequence>MSMLTQLDDYHRLLMAISEQDIPQLRQIINLAMHNGARYGASDLDIATLIFHLGGRQLLFALNQSLGLPSIRTLRTRSTFTTLTPTIGPIQNEQLDENIRSVVLSSCTNITILRGVSLMVDEIALEEMVVHLGKYNKIAGLCWKHLHVVDPVLRTYDSAVTIAQKIQDGDVHLGKELTVIGVACFGEDELYPILAVPTCKTEDARDMEGLLARAIEWWNATGAASVIGPVWSFATDGDATRRAVGHRLFLRNALSPDSELYGILGNMPGLNTMTGDAEVTLDFDFKHIFKRFCTLIRSPAGIILNNGRMINSMMLARYLVWLPAYDETSLMQAIVDFSKSQHTLLNDSFSSNVETRADLMSITLLSHVIESILTPFINTKLSLSEQVHHLSCYSHLTFTIFHVHRWSFMPFQLYYDTQTAVKNIIFNIAKQQLLDPNRSFFLGDSKDIDGVFKRHPELDPGHQHLSLGKHIKDVDHINRQMWRGDIISAWRRGREIALLILTSLQIDPINYSFAELFCD</sequence>
<gene>
    <name evidence="1" type="ORF">EV702DRAFT_1178143</name>
</gene>
<accession>A0A9P7A164</accession>
<name>A0A9P7A164_9AGAM</name>
<proteinExistence type="predicted"/>
<evidence type="ECO:0000313" key="1">
    <source>
        <dbReference type="EMBL" id="KAG1779870.1"/>
    </source>
</evidence>
<evidence type="ECO:0000313" key="2">
    <source>
        <dbReference type="Proteomes" id="UP000714275"/>
    </source>
</evidence>
<dbReference type="Proteomes" id="UP000714275">
    <property type="component" value="Unassembled WGS sequence"/>
</dbReference>
<comment type="caution">
    <text evidence="1">The sequence shown here is derived from an EMBL/GenBank/DDBJ whole genome shotgun (WGS) entry which is preliminary data.</text>
</comment>
<keyword evidence="2" id="KW-1185">Reference proteome</keyword>
<protein>
    <submittedName>
        <fullName evidence="1">Uncharacterized protein</fullName>
    </submittedName>
</protein>
<dbReference type="OrthoDB" id="3048541at2759"/>
<reference evidence="1" key="1">
    <citation type="journal article" date="2020" name="New Phytol.">
        <title>Comparative genomics reveals dynamic genome evolution in host specialist ectomycorrhizal fungi.</title>
        <authorList>
            <person name="Lofgren L.A."/>
            <person name="Nguyen N.H."/>
            <person name="Vilgalys R."/>
            <person name="Ruytinx J."/>
            <person name="Liao H.L."/>
            <person name="Branco S."/>
            <person name="Kuo A."/>
            <person name="LaButti K."/>
            <person name="Lipzen A."/>
            <person name="Andreopoulos W."/>
            <person name="Pangilinan J."/>
            <person name="Riley R."/>
            <person name="Hundley H."/>
            <person name="Na H."/>
            <person name="Barry K."/>
            <person name="Grigoriev I.V."/>
            <person name="Stajich J.E."/>
            <person name="Kennedy P.G."/>
        </authorList>
    </citation>
    <scope>NUCLEOTIDE SEQUENCE</scope>
    <source>
        <strain evidence="1">DOB743</strain>
    </source>
</reference>
<dbReference type="AlphaFoldDB" id="A0A9P7A164"/>
<dbReference type="EMBL" id="JABBWD010000010">
    <property type="protein sequence ID" value="KAG1779870.1"/>
    <property type="molecule type" value="Genomic_DNA"/>
</dbReference>